<dbReference type="AlphaFoldDB" id="A0A7X0HLR8"/>
<feature type="region of interest" description="Disordered" evidence="1">
    <location>
        <begin position="1"/>
        <end position="31"/>
    </location>
</feature>
<organism evidence="2 3">
    <name type="scientific">Streptomyces candidus</name>
    <dbReference type="NCBI Taxonomy" id="67283"/>
    <lineage>
        <taxon>Bacteria</taxon>
        <taxon>Bacillati</taxon>
        <taxon>Actinomycetota</taxon>
        <taxon>Actinomycetes</taxon>
        <taxon>Kitasatosporales</taxon>
        <taxon>Streptomycetaceae</taxon>
        <taxon>Streptomyces</taxon>
    </lineage>
</organism>
<evidence type="ECO:0000313" key="3">
    <source>
        <dbReference type="Proteomes" id="UP000540423"/>
    </source>
</evidence>
<evidence type="ECO:0000313" key="2">
    <source>
        <dbReference type="EMBL" id="MBB6439886.1"/>
    </source>
</evidence>
<reference evidence="2 3" key="1">
    <citation type="submission" date="2020-08" db="EMBL/GenBank/DDBJ databases">
        <title>Genomic Encyclopedia of Type Strains, Phase IV (KMG-IV): sequencing the most valuable type-strain genomes for metagenomic binning, comparative biology and taxonomic classification.</title>
        <authorList>
            <person name="Goeker M."/>
        </authorList>
    </citation>
    <scope>NUCLEOTIDE SEQUENCE [LARGE SCALE GENOMIC DNA]</scope>
    <source>
        <strain evidence="2 3">DSM 40141</strain>
    </source>
</reference>
<evidence type="ECO:0000256" key="1">
    <source>
        <dbReference type="SAM" id="MobiDB-lite"/>
    </source>
</evidence>
<comment type="caution">
    <text evidence="2">The sequence shown here is derived from an EMBL/GenBank/DDBJ whole genome shotgun (WGS) entry which is preliminary data.</text>
</comment>
<feature type="compositionally biased region" description="Polar residues" evidence="1">
    <location>
        <begin position="1"/>
        <end position="14"/>
    </location>
</feature>
<gene>
    <name evidence="2" type="ORF">HNQ79_006398</name>
</gene>
<dbReference type="Proteomes" id="UP000540423">
    <property type="component" value="Unassembled WGS sequence"/>
</dbReference>
<proteinExistence type="predicted"/>
<protein>
    <submittedName>
        <fullName evidence="2">Uncharacterized protein</fullName>
    </submittedName>
</protein>
<dbReference type="RefSeq" id="WP_185036374.1">
    <property type="nucleotide sequence ID" value="NZ_BNBN01000044.1"/>
</dbReference>
<accession>A0A7X0HLR8</accession>
<name>A0A7X0HLR8_9ACTN</name>
<dbReference type="EMBL" id="JACHEM010000031">
    <property type="protein sequence ID" value="MBB6439886.1"/>
    <property type="molecule type" value="Genomic_DNA"/>
</dbReference>
<keyword evidence="3" id="KW-1185">Reference proteome</keyword>
<sequence>MTTQLQISAPTPGTVNPAAGERAKRKGMAKVRQLDPEWSARCDEKIAEFAARGVVFQAADLIEAGLDEPPHPNCWGTRFAAAARAGIVRHAGYGQSKRATVHRSICHQWVGTGRRT</sequence>